<dbReference type="EMBL" id="BAABDQ010000053">
    <property type="protein sequence ID" value="GAA3615705.1"/>
    <property type="molecule type" value="Genomic_DNA"/>
</dbReference>
<evidence type="ECO:0000256" key="1">
    <source>
        <dbReference type="SAM" id="MobiDB-lite"/>
    </source>
</evidence>
<proteinExistence type="predicted"/>
<evidence type="ECO:0000313" key="3">
    <source>
        <dbReference type="Proteomes" id="UP001500630"/>
    </source>
</evidence>
<accession>A0ABP6ZSU1</accession>
<evidence type="ECO:0008006" key="4">
    <source>
        <dbReference type="Google" id="ProtNLM"/>
    </source>
</evidence>
<keyword evidence="3" id="KW-1185">Reference proteome</keyword>
<evidence type="ECO:0000313" key="2">
    <source>
        <dbReference type="EMBL" id="GAA3615705.1"/>
    </source>
</evidence>
<feature type="compositionally biased region" description="Polar residues" evidence="1">
    <location>
        <begin position="58"/>
        <end position="68"/>
    </location>
</feature>
<dbReference type="Proteomes" id="UP001500630">
    <property type="component" value="Unassembled WGS sequence"/>
</dbReference>
<feature type="region of interest" description="Disordered" evidence="1">
    <location>
        <begin position="53"/>
        <end position="72"/>
    </location>
</feature>
<protein>
    <recommendedName>
        <fullName evidence="4">PE domain-containing protein</fullName>
    </recommendedName>
</protein>
<sequence>MATTNPGWHLEQHWPGLVADRDEVMYDPKLLGNVADALHKKLSELTGVPAITSEASERTTVTTDSPAQGSLPDVEQHRYTLDIFASQLEDVKKWEGGDTFAAALRQGHAELTKVYKEVNEKLAIAFALIDAGAGNYRHANVANEG</sequence>
<reference evidence="3" key="1">
    <citation type="journal article" date="2019" name="Int. J. Syst. Evol. Microbiol.">
        <title>The Global Catalogue of Microorganisms (GCM) 10K type strain sequencing project: providing services to taxonomists for standard genome sequencing and annotation.</title>
        <authorList>
            <consortium name="The Broad Institute Genomics Platform"/>
            <consortium name="The Broad Institute Genome Sequencing Center for Infectious Disease"/>
            <person name="Wu L."/>
            <person name="Ma J."/>
        </authorList>
    </citation>
    <scope>NUCLEOTIDE SEQUENCE [LARGE SCALE GENOMIC DNA]</scope>
    <source>
        <strain evidence="3">JCM 17326</strain>
    </source>
</reference>
<name>A0ABP6ZSU1_9ACTN</name>
<organism evidence="2 3">
    <name type="scientific">Nonomuraea rosea</name>
    <dbReference type="NCBI Taxonomy" id="638574"/>
    <lineage>
        <taxon>Bacteria</taxon>
        <taxon>Bacillati</taxon>
        <taxon>Actinomycetota</taxon>
        <taxon>Actinomycetes</taxon>
        <taxon>Streptosporangiales</taxon>
        <taxon>Streptosporangiaceae</taxon>
        <taxon>Nonomuraea</taxon>
    </lineage>
</organism>
<gene>
    <name evidence="2" type="ORF">GCM10022419_121240</name>
</gene>
<comment type="caution">
    <text evidence="2">The sequence shown here is derived from an EMBL/GenBank/DDBJ whole genome shotgun (WGS) entry which is preliminary data.</text>
</comment>